<comment type="caution">
    <text evidence="4">The sequence shown here is derived from an EMBL/GenBank/DDBJ whole genome shotgun (WGS) entry which is preliminary data.</text>
</comment>
<feature type="domain" description="ABC transporter" evidence="3">
    <location>
        <begin position="7"/>
        <end position="235"/>
    </location>
</feature>
<dbReference type="GO" id="GO:0016887">
    <property type="term" value="F:ATP hydrolysis activity"/>
    <property type="evidence" value="ECO:0007669"/>
    <property type="project" value="InterPro"/>
</dbReference>
<dbReference type="GO" id="GO:0005524">
    <property type="term" value="F:ATP binding"/>
    <property type="evidence" value="ECO:0007669"/>
    <property type="project" value="UniProtKB-KW"/>
</dbReference>
<evidence type="ECO:0000313" key="4">
    <source>
        <dbReference type="EMBL" id="KAK7054883.1"/>
    </source>
</evidence>
<dbReference type="Gene3D" id="3.40.50.300">
    <property type="entry name" value="P-loop containing nucleotide triphosphate hydrolases"/>
    <property type="match status" value="1"/>
</dbReference>
<dbReference type="InterPro" id="IPR003593">
    <property type="entry name" value="AAA+_ATPase"/>
</dbReference>
<dbReference type="SMART" id="SM00382">
    <property type="entry name" value="AAA"/>
    <property type="match status" value="1"/>
</dbReference>
<evidence type="ECO:0000259" key="3">
    <source>
        <dbReference type="PROSITE" id="PS50893"/>
    </source>
</evidence>
<evidence type="ECO:0000256" key="1">
    <source>
        <dbReference type="ARBA" id="ARBA00022741"/>
    </source>
</evidence>
<dbReference type="Proteomes" id="UP001383192">
    <property type="component" value="Unassembled WGS sequence"/>
</dbReference>
<dbReference type="InterPro" id="IPR003439">
    <property type="entry name" value="ABC_transporter-like_ATP-bd"/>
</dbReference>
<evidence type="ECO:0000256" key="2">
    <source>
        <dbReference type="ARBA" id="ARBA00022840"/>
    </source>
</evidence>
<reference evidence="4 5" key="1">
    <citation type="submission" date="2024-01" db="EMBL/GenBank/DDBJ databases">
        <title>A draft genome for a cacao thread blight-causing isolate of Paramarasmius palmivorus.</title>
        <authorList>
            <person name="Baruah I.K."/>
            <person name="Bukari Y."/>
            <person name="Amoako-Attah I."/>
            <person name="Meinhardt L.W."/>
            <person name="Bailey B.A."/>
            <person name="Cohen S.P."/>
        </authorList>
    </citation>
    <scope>NUCLEOTIDE SEQUENCE [LARGE SCALE GENOMIC DNA]</scope>
    <source>
        <strain evidence="4 5">GH-12</strain>
    </source>
</reference>
<dbReference type="SUPFAM" id="SSF52540">
    <property type="entry name" value="P-loop containing nucleoside triphosphate hydrolases"/>
    <property type="match status" value="1"/>
</dbReference>
<proteinExistence type="predicted"/>
<name>A0AAW0DQ85_9AGAR</name>
<dbReference type="Pfam" id="PF00005">
    <property type="entry name" value="ABC_tran"/>
    <property type="match status" value="1"/>
</dbReference>
<dbReference type="PANTHER" id="PTHR43119:SF1">
    <property type="entry name" value="ABC TRANSPORTER DOMAIN-CONTAINING PROTEIN"/>
    <property type="match status" value="1"/>
</dbReference>
<gene>
    <name evidence="4" type="ORF">VNI00_003346</name>
</gene>
<keyword evidence="1" id="KW-0547">Nucleotide-binding</keyword>
<evidence type="ECO:0000313" key="5">
    <source>
        <dbReference type="Proteomes" id="UP001383192"/>
    </source>
</evidence>
<keyword evidence="5" id="KW-1185">Reference proteome</keyword>
<dbReference type="EMBL" id="JAYKXP010000008">
    <property type="protein sequence ID" value="KAK7054883.1"/>
    <property type="molecule type" value="Genomic_DNA"/>
</dbReference>
<keyword evidence="2" id="KW-0067">ATP-binding</keyword>
<dbReference type="AlphaFoldDB" id="A0AAW0DQ85"/>
<dbReference type="PROSITE" id="PS50893">
    <property type="entry name" value="ABC_TRANSPORTER_2"/>
    <property type="match status" value="1"/>
</dbReference>
<dbReference type="PANTHER" id="PTHR43119">
    <property type="entry name" value="ABC TRANSPORT PROTEIN ATP-BINDING COMPONENT-RELATED"/>
    <property type="match status" value="1"/>
</dbReference>
<dbReference type="InterPro" id="IPR027417">
    <property type="entry name" value="P-loop_NTPase"/>
</dbReference>
<sequence length="235" mass="25978">MTSNPILELHDLTCKTEQGIDIFSGAELVVNEGDIVILQGKSGSGKTTLLKCIANLNLYSGTILLHGKAPRSYDSTTGIPSYRVKVSYIAQRAPILPGTPRDFLNTITTGFKARKRTPTRKYTEIEELAKSFGIEPELWDREWSNLSGGETQRIALAIGVGLDTAEVLLLDEPTSALDLESSLQVERFLLDELRSAESALKAIVWITHSEEQAHRVGTRFIHISDGKFHEERSVV</sequence>
<organism evidence="4 5">
    <name type="scientific">Paramarasmius palmivorus</name>
    <dbReference type="NCBI Taxonomy" id="297713"/>
    <lineage>
        <taxon>Eukaryota</taxon>
        <taxon>Fungi</taxon>
        <taxon>Dikarya</taxon>
        <taxon>Basidiomycota</taxon>
        <taxon>Agaricomycotina</taxon>
        <taxon>Agaricomycetes</taxon>
        <taxon>Agaricomycetidae</taxon>
        <taxon>Agaricales</taxon>
        <taxon>Marasmiineae</taxon>
        <taxon>Marasmiaceae</taxon>
        <taxon>Paramarasmius</taxon>
    </lineage>
</organism>
<protein>
    <recommendedName>
        <fullName evidence="3">ABC transporter domain-containing protein</fullName>
    </recommendedName>
</protein>
<accession>A0AAW0DQ85</accession>